<sequence length="324" mass="36034">MWRWMRRIVLYALATVVLLAGVGTLYQWYGSKQDKKSFYPVGKLYEVKGRKMHLYAGGTGDVTAVFASGWGTPSPYADFSPLYEGLESHVKVAVYDRFGYGFSDSSGGVKRDIDTMTDEIHELLAVSGQKPPYILVSHSLGSLEMIRYAQRFPNEVKALLMIDSGSPEYYAASPGYTAIPLFNRTLRVTGLLRALYQFDGFAEWVNSESNGERLLSDEMKKISKTAMLLKVGDRDMTDEMRQSTNNAKTVVAGPKPLQVPMTVLTADYLGKLSKDAKWQESQAALPSWSVNGKQIIVKDSSHYIHGYQPDVVVGELLELAGVKE</sequence>
<dbReference type="GO" id="GO:0016787">
    <property type="term" value="F:hydrolase activity"/>
    <property type="evidence" value="ECO:0007669"/>
    <property type="project" value="UniProtKB-KW"/>
</dbReference>
<gene>
    <name evidence="2" type="ORF">PaecuDRAFT_3700</name>
</gene>
<dbReference type="Proteomes" id="UP000005387">
    <property type="component" value="Unassembled WGS sequence"/>
</dbReference>
<dbReference type="AlphaFoldDB" id="E0IDJ6"/>
<dbReference type="eggNOG" id="COG0596">
    <property type="taxonomic scope" value="Bacteria"/>
</dbReference>
<dbReference type="EMBL" id="AEDD01000010">
    <property type="protein sequence ID" value="EFM09651.1"/>
    <property type="molecule type" value="Genomic_DNA"/>
</dbReference>
<accession>E0IDJ6</accession>
<dbReference type="PANTHER" id="PTHR43798:SF33">
    <property type="entry name" value="HYDROLASE, PUTATIVE (AFU_ORTHOLOGUE AFUA_2G14860)-RELATED"/>
    <property type="match status" value="1"/>
</dbReference>
<protein>
    <submittedName>
        <fullName evidence="2">Alpha/beta hydrolase fold protein</fullName>
    </submittedName>
</protein>
<dbReference type="InterPro" id="IPR029058">
    <property type="entry name" value="AB_hydrolase_fold"/>
</dbReference>
<reference evidence="2 3" key="1">
    <citation type="submission" date="2010-07" db="EMBL/GenBank/DDBJ databases">
        <title>The draft genome of Paenibacillus curdlanolyticus YK9.</title>
        <authorList>
            <consortium name="US DOE Joint Genome Institute (JGI-PGF)"/>
            <person name="Lucas S."/>
            <person name="Copeland A."/>
            <person name="Lapidus A."/>
            <person name="Cheng J.-F."/>
            <person name="Bruce D."/>
            <person name="Goodwin L."/>
            <person name="Pitluck S."/>
            <person name="Land M.L."/>
            <person name="Hauser L."/>
            <person name="Chang Y.-J."/>
            <person name="Jeffries C."/>
            <person name="Anderson I.J."/>
            <person name="Johnson E."/>
            <person name="Loganathan U."/>
            <person name="Mulhopadhyay B."/>
            <person name="Kyrpides N."/>
            <person name="Woyke T.J."/>
        </authorList>
    </citation>
    <scope>NUCLEOTIDE SEQUENCE [LARGE SCALE GENOMIC DNA]</scope>
    <source>
        <strain evidence="2 3">YK9</strain>
    </source>
</reference>
<keyword evidence="2" id="KW-0378">Hydrolase</keyword>
<feature type="domain" description="AB hydrolase-1" evidence="1">
    <location>
        <begin position="65"/>
        <end position="313"/>
    </location>
</feature>
<dbReference type="PANTHER" id="PTHR43798">
    <property type="entry name" value="MONOACYLGLYCEROL LIPASE"/>
    <property type="match status" value="1"/>
</dbReference>
<dbReference type="Gene3D" id="3.40.50.1820">
    <property type="entry name" value="alpha/beta hydrolase"/>
    <property type="match status" value="1"/>
</dbReference>
<proteinExistence type="predicted"/>
<dbReference type="OrthoDB" id="59888at2"/>
<keyword evidence="3" id="KW-1185">Reference proteome</keyword>
<dbReference type="GO" id="GO:0016020">
    <property type="term" value="C:membrane"/>
    <property type="evidence" value="ECO:0007669"/>
    <property type="project" value="TreeGrafter"/>
</dbReference>
<dbReference type="RefSeq" id="WP_006039686.1">
    <property type="nucleotide sequence ID" value="NZ_AEDD01000010.1"/>
</dbReference>
<dbReference type="InterPro" id="IPR050266">
    <property type="entry name" value="AB_hydrolase_sf"/>
</dbReference>
<dbReference type="InterPro" id="IPR000073">
    <property type="entry name" value="AB_hydrolase_1"/>
</dbReference>
<dbReference type="Pfam" id="PF12697">
    <property type="entry name" value="Abhydrolase_6"/>
    <property type="match status" value="1"/>
</dbReference>
<dbReference type="STRING" id="717606.PaecuDRAFT_3700"/>
<evidence type="ECO:0000313" key="3">
    <source>
        <dbReference type="Proteomes" id="UP000005387"/>
    </source>
</evidence>
<name>E0IDJ6_9BACL</name>
<evidence type="ECO:0000313" key="2">
    <source>
        <dbReference type="EMBL" id="EFM09651.1"/>
    </source>
</evidence>
<evidence type="ECO:0000259" key="1">
    <source>
        <dbReference type="Pfam" id="PF12697"/>
    </source>
</evidence>
<organism evidence="2 3">
    <name type="scientific">Paenibacillus curdlanolyticus YK9</name>
    <dbReference type="NCBI Taxonomy" id="717606"/>
    <lineage>
        <taxon>Bacteria</taxon>
        <taxon>Bacillati</taxon>
        <taxon>Bacillota</taxon>
        <taxon>Bacilli</taxon>
        <taxon>Bacillales</taxon>
        <taxon>Paenibacillaceae</taxon>
        <taxon>Paenibacillus</taxon>
    </lineage>
</organism>
<dbReference type="SUPFAM" id="SSF53474">
    <property type="entry name" value="alpha/beta-Hydrolases"/>
    <property type="match status" value="1"/>
</dbReference>